<organism evidence="2">
    <name type="scientific">marine sediment metagenome</name>
    <dbReference type="NCBI Taxonomy" id="412755"/>
    <lineage>
        <taxon>unclassified sequences</taxon>
        <taxon>metagenomes</taxon>
        <taxon>ecological metagenomes</taxon>
    </lineage>
</organism>
<protein>
    <submittedName>
        <fullName evidence="2">Uncharacterized protein</fullName>
    </submittedName>
</protein>
<sequence length="193" mass="22100">MVGGFRVKELLDRTNRRTTKAGEDLKEFYSQLRRGGAPRTERDKGGESRNDGIPNMFENPRFVPTEPFKKTPEVIEVTPIEALAEVVNNPEILVDTRLMNLINSPTVGMDPMSGEIGPIESGFGDMRNRASIESRQLSRQFERQNVLPRKKRKVSKYQKEFGRQLKKLKAKHPRTKIQNLMKRAHAATRKALK</sequence>
<evidence type="ECO:0000256" key="1">
    <source>
        <dbReference type="SAM" id="MobiDB-lite"/>
    </source>
</evidence>
<feature type="region of interest" description="Disordered" evidence="1">
    <location>
        <begin position="1"/>
        <end position="65"/>
    </location>
</feature>
<proteinExistence type="predicted"/>
<dbReference type="AlphaFoldDB" id="X0YP71"/>
<comment type="caution">
    <text evidence="2">The sequence shown here is derived from an EMBL/GenBank/DDBJ whole genome shotgun (WGS) entry which is preliminary data.</text>
</comment>
<feature type="compositionally biased region" description="Basic and acidic residues" evidence="1">
    <location>
        <begin position="1"/>
        <end position="27"/>
    </location>
</feature>
<evidence type="ECO:0000313" key="2">
    <source>
        <dbReference type="EMBL" id="GAG58064.1"/>
    </source>
</evidence>
<reference evidence="2" key="1">
    <citation type="journal article" date="2014" name="Front. Microbiol.">
        <title>High frequency of phylogenetically diverse reductive dehalogenase-homologous genes in deep subseafloor sedimentary metagenomes.</title>
        <authorList>
            <person name="Kawai M."/>
            <person name="Futagami T."/>
            <person name="Toyoda A."/>
            <person name="Takaki Y."/>
            <person name="Nishi S."/>
            <person name="Hori S."/>
            <person name="Arai W."/>
            <person name="Tsubouchi T."/>
            <person name="Morono Y."/>
            <person name="Uchiyama I."/>
            <person name="Ito T."/>
            <person name="Fujiyama A."/>
            <person name="Inagaki F."/>
            <person name="Takami H."/>
        </authorList>
    </citation>
    <scope>NUCLEOTIDE SEQUENCE</scope>
    <source>
        <strain evidence="2">Expedition CK06-06</strain>
    </source>
</reference>
<feature type="compositionally biased region" description="Basic and acidic residues" evidence="1">
    <location>
        <begin position="39"/>
        <end position="50"/>
    </location>
</feature>
<name>X0YP71_9ZZZZ</name>
<dbReference type="EMBL" id="BART01006119">
    <property type="protein sequence ID" value="GAG58064.1"/>
    <property type="molecule type" value="Genomic_DNA"/>
</dbReference>
<accession>X0YP71</accession>
<gene>
    <name evidence="2" type="ORF">S01H4_13920</name>
</gene>